<sequence length="325" mass="36413">MGDLEVGYREHVAGAASALYEWLSSTTSEIEDEEDVRNRVYKYYVPVYEEVVARLRSHCARGRKPMVVGVSAPQGCGKTTLTRMIVDMVRSTPRRFIDGVSDGNVTAATVSMDDFYLTAEAQTALAESNPTNAMLQYRGNAGTHELELGTKTLDALAQINDAQSSISLPRYDKLARTGRGDRKPESEWDQVSAPIDVVLLEGWMLGFEPIEDEKARAINPDLVAVNEHLKSYKAALWGTERVAWWIIFKVQDPKWVYDWRLEAERKAGGGLSDEQVKDFVDRFIPAYDAYLPALYENPPPGSLVVVVDKYREVQMVSVVSNEHDT</sequence>
<name>A0A090M856_OSTTA</name>
<accession>A0A090M856</accession>
<dbReference type="EMBL" id="CAID01000006">
    <property type="protein sequence ID" value="CEF98324.1"/>
    <property type="molecule type" value="Genomic_DNA"/>
</dbReference>
<accession>A0A1Y5IN47</accession>
<evidence type="ECO:0000313" key="3">
    <source>
        <dbReference type="Proteomes" id="UP000009170"/>
    </source>
</evidence>
<accession>A0A454XRK4</accession>
<proteinExistence type="predicted"/>
<dbReference type="OrthoDB" id="347435at2759"/>
<dbReference type="SUPFAM" id="SSF52540">
    <property type="entry name" value="P-loop containing nucleoside triphosphate hydrolases"/>
    <property type="match status" value="1"/>
</dbReference>
<dbReference type="STRING" id="70448.A0A090M856"/>
<dbReference type="FunCoup" id="A0A090M856">
    <property type="interactions" value="714"/>
</dbReference>
<evidence type="ECO:0000313" key="2">
    <source>
        <dbReference type="EMBL" id="OUS48502.1"/>
    </source>
</evidence>
<dbReference type="AlphaFoldDB" id="A0A090M856"/>
<gene>
    <name evidence="2" type="ORF">BE221DRAFT_189803</name>
    <name evidence="1" type="ORF">OT_ostta06g01870</name>
</gene>
<reference evidence="1 3" key="1">
    <citation type="journal article" date="2006" name="Proc. Natl. Acad. Sci. U.S.A.">
        <title>Genome analysis of the smallest free-living eukaryote Ostreococcus tauri unveils many unique features.</title>
        <authorList>
            <person name="Derelle E."/>
            <person name="Ferraz C."/>
            <person name="Rombauts S."/>
            <person name="Rouze P."/>
            <person name="Worden A.Z."/>
            <person name="Robbens S."/>
            <person name="Partensky F."/>
            <person name="Degroeve S."/>
            <person name="Echeynie S."/>
            <person name="Cooke R."/>
            <person name="Saeys Y."/>
            <person name="Wuyts J."/>
            <person name="Jabbari K."/>
            <person name="Bowler C."/>
            <person name="Panaud O."/>
            <person name="Piegu B."/>
            <person name="Ball S.G."/>
            <person name="Ral J.-P."/>
            <person name="Bouget F.-Y."/>
            <person name="Piganeau G."/>
            <person name="De Baets B."/>
            <person name="Picard A."/>
            <person name="Delseny M."/>
            <person name="Demaille J."/>
            <person name="Van de Peer Y."/>
            <person name="Moreau H."/>
        </authorList>
    </citation>
    <scope>NUCLEOTIDE SEQUENCE [LARGE SCALE GENOMIC DNA]</scope>
    <source>
        <strain evidence="1 3">OTTH0595</strain>
    </source>
</reference>
<dbReference type="EMBL" id="KZ155774">
    <property type="protein sequence ID" value="OUS48502.1"/>
    <property type="molecule type" value="Genomic_DNA"/>
</dbReference>
<dbReference type="PANTHER" id="PTHR10285">
    <property type="entry name" value="URIDINE KINASE"/>
    <property type="match status" value="1"/>
</dbReference>
<dbReference type="GO" id="GO:0016787">
    <property type="term" value="F:hydrolase activity"/>
    <property type="evidence" value="ECO:0007669"/>
    <property type="project" value="UniProtKB-KW"/>
</dbReference>
<organism evidence="1 3">
    <name type="scientific">Ostreococcus tauri</name>
    <name type="common">Marine green alga</name>
    <dbReference type="NCBI Taxonomy" id="70448"/>
    <lineage>
        <taxon>Eukaryota</taxon>
        <taxon>Viridiplantae</taxon>
        <taxon>Chlorophyta</taxon>
        <taxon>Mamiellophyceae</taxon>
        <taxon>Mamiellales</taxon>
        <taxon>Bathycoccaceae</taxon>
        <taxon>Ostreococcus</taxon>
    </lineage>
</organism>
<dbReference type="Proteomes" id="UP000009170">
    <property type="component" value="Unassembled WGS sequence"/>
</dbReference>
<reference evidence="2" key="3">
    <citation type="submission" date="2017-04" db="EMBL/GenBank/DDBJ databases">
        <title>Population genomics of picophytoplankton unveils novel chromosome hypervariability.</title>
        <authorList>
            <consortium name="DOE Joint Genome Institute"/>
            <person name="Blanc-Mathieu R."/>
            <person name="Krasovec M."/>
            <person name="Hebrard M."/>
            <person name="Yau S."/>
            <person name="Desgranges E."/>
            <person name="Martin J."/>
            <person name="Schackwitz W."/>
            <person name="Kuo A."/>
            <person name="Salin G."/>
            <person name="Donnadieu C."/>
            <person name="Desdevises Y."/>
            <person name="Sanchez-Ferandin S."/>
            <person name="Moreau H."/>
            <person name="Rivals E."/>
            <person name="Grigoriev I.V."/>
            <person name="Grimsley N."/>
            <person name="Eyre-Walker A."/>
            <person name="Piganeau G."/>
        </authorList>
    </citation>
    <scope>NUCLEOTIDE SEQUENCE [LARGE SCALE GENOMIC DNA]</scope>
    <source>
        <strain evidence="2">RCC 1115</strain>
    </source>
</reference>
<dbReference type="InParanoid" id="A0A090M856"/>
<evidence type="ECO:0000313" key="1">
    <source>
        <dbReference type="EMBL" id="CEF98324.1"/>
    </source>
</evidence>
<keyword evidence="1" id="KW-0378">Hydrolase</keyword>
<keyword evidence="3" id="KW-1185">Reference proteome</keyword>
<dbReference type="Gene3D" id="3.40.50.300">
    <property type="entry name" value="P-loop containing nucleotide triphosphate hydrolases"/>
    <property type="match status" value="1"/>
</dbReference>
<dbReference type="InterPro" id="IPR027417">
    <property type="entry name" value="P-loop_NTPase"/>
</dbReference>
<reference evidence="1" key="2">
    <citation type="journal article" date="2014" name="BMC Genomics">
        <title>An improved genome of the model marine alga Ostreococcus tauri unfolds by assessing Illumina de novo assemblies.</title>
        <authorList>
            <person name="Blanc-Mathieu R."/>
            <person name="Verhelst B."/>
            <person name="Derelle E."/>
            <person name="Rombauts S."/>
            <person name="Bouget F.Y."/>
            <person name="Carre I."/>
            <person name="Chateau A."/>
            <person name="Eyre-Walker A."/>
            <person name="Grimsley N."/>
            <person name="Moreau H."/>
            <person name="Piegu B."/>
            <person name="Rivals E."/>
            <person name="Schackwitz W."/>
            <person name="Van de Peer Y."/>
            <person name="Piganeau G."/>
        </authorList>
    </citation>
    <scope>NUCLEOTIDE SEQUENCE</scope>
    <source>
        <strain evidence="1">RCC4221</strain>
    </source>
</reference>
<protein>
    <submittedName>
        <fullName evidence="1">P-loop containing nucleoside triphosphate hydrolase</fullName>
    </submittedName>
</protein>
<dbReference type="Proteomes" id="UP000195557">
    <property type="component" value="Unassembled WGS sequence"/>
</dbReference>